<reference evidence="2 3" key="1">
    <citation type="submission" date="2019-03" db="EMBL/GenBank/DDBJ databases">
        <title>Diverse conjugative elements silence natural transformation in Legionella species.</title>
        <authorList>
            <person name="Durieux I."/>
            <person name="Ginevra C."/>
            <person name="Attaiech L."/>
            <person name="Picq K."/>
            <person name="Juan P.A."/>
            <person name="Jarraud S."/>
            <person name="Charpentier X."/>
        </authorList>
    </citation>
    <scope>NUCLEOTIDE SEQUENCE [LARGE SCALE GENOMIC DNA]</scope>
    <source>
        <strain evidence="2 3">HL-0427-4011</strain>
    </source>
</reference>
<dbReference type="PANTHER" id="PTHR42663">
    <property type="entry name" value="HYDROLASE C777.06C-RELATED-RELATED"/>
    <property type="match status" value="1"/>
</dbReference>
<dbReference type="SMART" id="SM00849">
    <property type="entry name" value="Lactamase_B"/>
    <property type="match status" value="1"/>
</dbReference>
<name>A0AAX1EEI0_9GAMM</name>
<proteinExistence type="predicted"/>
<dbReference type="Proteomes" id="UP000295517">
    <property type="component" value="Chromosome"/>
</dbReference>
<evidence type="ECO:0000259" key="1">
    <source>
        <dbReference type="SMART" id="SM00849"/>
    </source>
</evidence>
<protein>
    <submittedName>
        <fullName evidence="2">MBL fold metallo-hydrolase</fullName>
    </submittedName>
</protein>
<dbReference type="SUPFAM" id="SSF56281">
    <property type="entry name" value="Metallo-hydrolase/oxidoreductase"/>
    <property type="match status" value="1"/>
</dbReference>
<evidence type="ECO:0000313" key="3">
    <source>
        <dbReference type="Proteomes" id="UP000295517"/>
    </source>
</evidence>
<dbReference type="AlphaFoldDB" id="A0AAX1EEI0"/>
<gene>
    <name evidence="2" type="ORF">E3983_03055</name>
</gene>
<dbReference type="Gene3D" id="3.60.15.10">
    <property type="entry name" value="Ribonuclease Z/Hydroxyacylglutathione hydrolase-like"/>
    <property type="match status" value="1"/>
</dbReference>
<dbReference type="RefSeq" id="WP_135059821.1">
    <property type="nucleotide sequence ID" value="NZ_CP038254.1"/>
</dbReference>
<dbReference type="Pfam" id="PF12706">
    <property type="entry name" value="Lactamase_B_2"/>
    <property type="match status" value="1"/>
</dbReference>
<dbReference type="InterPro" id="IPR036866">
    <property type="entry name" value="RibonucZ/Hydroxyglut_hydro"/>
</dbReference>
<sequence length="237" mass="27612">MKIKILGTRGEIEPSAPYHSHQSGVLVENKLLFDCGESEFLQYHPDVIFITHLHPDHAYFVREPGKEADIKIPLYAPETFKGKVNVQVLDCKKEIDSFEIIPIPTHHSHKVKSQAYLIKKNKEKILYTGDMIWINKEHHHLLTDLDLVITEASFIRKGGRISKHKESEKLYGHTGIPNLLKFFNPFTKHICLVHFGSWFYKDIEKSRKKLREYSKAFNIHIHVGYDGMELNTQKLEE</sequence>
<dbReference type="PANTHER" id="PTHR42663:SF6">
    <property type="entry name" value="HYDROLASE C777.06C-RELATED"/>
    <property type="match status" value="1"/>
</dbReference>
<evidence type="ECO:0000313" key="2">
    <source>
        <dbReference type="EMBL" id="QBR83432.1"/>
    </source>
</evidence>
<organism evidence="2 3">
    <name type="scientific">Legionella israelensis</name>
    <dbReference type="NCBI Taxonomy" id="454"/>
    <lineage>
        <taxon>Bacteria</taxon>
        <taxon>Pseudomonadati</taxon>
        <taxon>Pseudomonadota</taxon>
        <taxon>Gammaproteobacteria</taxon>
        <taxon>Legionellales</taxon>
        <taxon>Legionellaceae</taxon>
        <taxon>Legionella</taxon>
    </lineage>
</organism>
<accession>A0AAX1EEI0</accession>
<feature type="domain" description="Metallo-beta-lactamase" evidence="1">
    <location>
        <begin position="21"/>
        <end position="173"/>
    </location>
</feature>
<dbReference type="InterPro" id="IPR001279">
    <property type="entry name" value="Metallo-B-lactamas"/>
</dbReference>
<dbReference type="EMBL" id="CP038254">
    <property type="protein sequence ID" value="QBR83432.1"/>
    <property type="molecule type" value="Genomic_DNA"/>
</dbReference>